<reference evidence="2 3" key="1">
    <citation type="submission" date="2020-08" db="EMBL/GenBank/DDBJ databases">
        <title>Genome public.</title>
        <authorList>
            <person name="Liu C."/>
            <person name="Sun Q."/>
        </authorList>
    </citation>
    <scope>NUCLEOTIDE SEQUENCE [LARGE SCALE GENOMIC DNA]</scope>
    <source>
        <strain evidence="2 3">BX4</strain>
    </source>
</reference>
<keyword evidence="1" id="KW-0812">Transmembrane</keyword>
<dbReference type="Proteomes" id="UP000597877">
    <property type="component" value="Unassembled WGS sequence"/>
</dbReference>
<evidence type="ECO:0000256" key="1">
    <source>
        <dbReference type="SAM" id="Phobius"/>
    </source>
</evidence>
<evidence type="ECO:0000313" key="3">
    <source>
        <dbReference type="Proteomes" id="UP000597877"/>
    </source>
</evidence>
<dbReference type="RefSeq" id="WP_147365744.1">
    <property type="nucleotide sequence ID" value="NZ_JACOOZ010000004.1"/>
</dbReference>
<dbReference type="EMBL" id="JACOOZ010000004">
    <property type="protein sequence ID" value="MBC5667603.1"/>
    <property type="molecule type" value="Genomic_DNA"/>
</dbReference>
<protein>
    <submittedName>
        <fullName evidence="2">Uncharacterized protein</fullName>
    </submittedName>
</protein>
<keyword evidence="3" id="KW-1185">Reference proteome</keyword>
<name>A0ABR7F1V9_9FIRM</name>
<sequence length="143" mass="17369">MMEVWMLTTNRDLFWGKNVIQKAMMFITGVIASFLGGILCYFLILFVVQLFKLFFCTYKKVNIHFRIFDIIIKLGQKKLFTSEDMDYLDEHEYNIRVRKNKIYDRKERAYQRQQQREEKKRRKGFGYCKLACTASIIWRTEDC</sequence>
<keyword evidence="1" id="KW-1133">Transmembrane helix</keyword>
<keyword evidence="1" id="KW-0472">Membrane</keyword>
<accession>A0ABR7F1V9</accession>
<organism evidence="2 3">
    <name type="scientific">Eubacterium segne</name>
    <dbReference type="NCBI Taxonomy" id="2763045"/>
    <lineage>
        <taxon>Bacteria</taxon>
        <taxon>Bacillati</taxon>
        <taxon>Bacillota</taxon>
        <taxon>Clostridia</taxon>
        <taxon>Eubacteriales</taxon>
        <taxon>Eubacteriaceae</taxon>
        <taxon>Eubacterium</taxon>
    </lineage>
</organism>
<evidence type="ECO:0000313" key="2">
    <source>
        <dbReference type="EMBL" id="MBC5667603.1"/>
    </source>
</evidence>
<feature type="transmembrane region" description="Helical" evidence="1">
    <location>
        <begin position="23"/>
        <end position="51"/>
    </location>
</feature>
<comment type="caution">
    <text evidence="2">The sequence shown here is derived from an EMBL/GenBank/DDBJ whole genome shotgun (WGS) entry which is preliminary data.</text>
</comment>
<gene>
    <name evidence="2" type="ORF">H8S00_06370</name>
</gene>
<proteinExistence type="predicted"/>